<dbReference type="EMBL" id="JARJCM010000260">
    <property type="protein sequence ID" value="KAJ7020514.1"/>
    <property type="molecule type" value="Genomic_DNA"/>
</dbReference>
<reference evidence="1" key="1">
    <citation type="submission" date="2023-03" db="EMBL/GenBank/DDBJ databases">
        <title>Massive genome expansion in bonnet fungi (Mycena s.s.) driven by repeated elements and novel gene families across ecological guilds.</title>
        <authorList>
            <consortium name="Lawrence Berkeley National Laboratory"/>
            <person name="Harder C.B."/>
            <person name="Miyauchi S."/>
            <person name="Viragh M."/>
            <person name="Kuo A."/>
            <person name="Thoen E."/>
            <person name="Andreopoulos B."/>
            <person name="Lu D."/>
            <person name="Skrede I."/>
            <person name="Drula E."/>
            <person name="Henrissat B."/>
            <person name="Morin E."/>
            <person name="Kohler A."/>
            <person name="Barry K."/>
            <person name="LaButti K."/>
            <person name="Morin E."/>
            <person name="Salamov A."/>
            <person name="Lipzen A."/>
            <person name="Mereny Z."/>
            <person name="Hegedus B."/>
            <person name="Baldrian P."/>
            <person name="Stursova M."/>
            <person name="Weitz H."/>
            <person name="Taylor A."/>
            <person name="Grigoriev I.V."/>
            <person name="Nagy L.G."/>
            <person name="Martin F."/>
            <person name="Kauserud H."/>
        </authorList>
    </citation>
    <scope>NUCLEOTIDE SEQUENCE</scope>
    <source>
        <strain evidence="1">CBHHK200</strain>
    </source>
</reference>
<organism evidence="1 2">
    <name type="scientific">Mycena alexandri</name>
    <dbReference type="NCBI Taxonomy" id="1745969"/>
    <lineage>
        <taxon>Eukaryota</taxon>
        <taxon>Fungi</taxon>
        <taxon>Dikarya</taxon>
        <taxon>Basidiomycota</taxon>
        <taxon>Agaricomycotina</taxon>
        <taxon>Agaricomycetes</taxon>
        <taxon>Agaricomycetidae</taxon>
        <taxon>Agaricales</taxon>
        <taxon>Marasmiineae</taxon>
        <taxon>Mycenaceae</taxon>
        <taxon>Mycena</taxon>
    </lineage>
</organism>
<sequence length="425" mass="47466">MGRGAQAGWRLVAWTSMAGGVYEGRRRLRGRGARNREGGHWRLPAARATGSLGSALLVTVEAEEKRVGDDGIDHDASAWIGGLMPTEAPSWKLAGLAGRWLRAEALPKQEIQMKSYLVKFEELRTKLEASRIKSSPILRACKIEGSNHDRPGRLLTAHQQFTVMAGFPLLGSWLRGRAIDGGDKRRARSECGSTFSGEKSAGHLGIEYFTFHQICVCALHECPPEYLKEFTEDAELAAGGDTDIRPPTQVACMSTAKPPREKITALEESPHFGYCIEGSEKGDLVNMFRKEPVREKIRKVTTNANGVWWWEKRREFYDGRYWTKVPWTSMLMRRDHSGHWMAIHAGACFGHADNFLGKKAPSPSCRVPRILPVPLPKEFEGFPAIHQTLVTNNATAGASFWVLHAEFANLAFDFFRSENDFLPMS</sequence>
<comment type="caution">
    <text evidence="1">The sequence shown here is derived from an EMBL/GenBank/DDBJ whole genome shotgun (WGS) entry which is preliminary data.</text>
</comment>
<name>A0AAD6WTL7_9AGAR</name>
<evidence type="ECO:0000313" key="2">
    <source>
        <dbReference type="Proteomes" id="UP001218188"/>
    </source>
</evidence>
<proteinExistence type="predicted"/>
<keyword evidence="2" id="KW-1185">Reference proteome</keyword>
<gene>
    <name evidence="1" type="ORF">C8F04DRAFT_1317999</name>
</gene>
<dbReference type="AlphaFoldDB" id="A0AAD6WTL7"/>
<accession>A0AAD6WTL7</accession>
<dbReference type="Proteomes" id="UP001218188">
    <property type="component" value="Unassembled WGS sequence"/>
</dbReference>
<evidence type="ECO:0000313" key="1">
    <source>
        <dbReference type="EMBL" id="KAJ7020514.1"/>
    </source>
</evidence>
<protein>
    <submittedName>
        <fullName evidence="1">Uncharacterized protein</fullName>
    </submittedName>
</protein>